<evidence type="ECO:0000313" key="3">
    <source>
        <dbReference type="Proteomes" id="UP000596661"/>
    </source>
</evidence>
<evidence type="ECO:0000256" key="1">
    <source>
        <dbReference type="SAM" id="MobiDB-lite"/>
    </source>
</evidence>
<keyword evidence="3" id="KW-1185">Reference proteome</keyword>
<name>A0A803QGX4_CANSA</name>
<dbReference type="EMBL" id="UZAU01000728">
    <property type="status" value="NOT_ANNOTATED_CDS"/>
    <property type="molecule type" value="Genomic_DNA"/>
</dbReference>
<feature type="region of interest" description="Disordered" evidence="1">
    <location>
        <begin position="1"/>
        <end position="23"/>
    </location>
</feature>
<dbReference type="Gramene" id="evm.model.09.647">
    <property type="protein sequence ID" value="cds.evm.model.09.647"/>
    <property type="gene ID" value="evm.TU.09.647"/>
</dbReference>
<reference evidence="2" key="2">
    <citation type="submission" date="2021-03" db="UniProtKB">
        <authorList>
            <consortium name="EnsemblPlants"/>
        </authorList>
    </citation>
    <scope>IDENTIFICATION</scope>
</reference>
<dbReference type="EnsemblPlants" id="evm.model.09.647">
    <property type="protein sequence ID" value="cds.evm.model.09.647"/>
    <property type="gene ID" value="evm.TU.09.647"/>
</dbReference>
<dbReference type="Proteomes" id="UP000596661">
    <property type="component" value="Chromosome 9"/>
</dbReference>
<dbReference type="AlphaFoldDB" id="A0A803QGX4"/>
<organism evidence="2 3">
    <name type="scientific">Cannabis sativa</name>
    <name type="common">Hemp</name>
    <name type="synonym">Marijuana</name>
    <dbReference type="NCBI Taxonomy" id="3483"/>
    <lineage>
        <taxon>Eukaryota</taxon>
        <taxon>Viridiplantae</taxon>
        <taxon>Streptophyta</taxon>
        <taxon>Embryophyta</taxon>
        <taxon>Tracheophyta</taxon>
        <taxon>Spermatophyta</taxon>
        <taxon>Magnoliopsida</taxon>
        <taxon>eudicotyledons</taxon>
        <taxon>Gunneridae</taxon>
        <taxon>Pentapetalae</taxon>
        <taxon>rosids</taxon>
        <taxon>fabids</taxon>
        <taxon>Rosales</taxon>
        <taxon>Cannabaceae</taxon>
        <taxon>Cannabis</taxon>
    </lineage>
</organism>
<protein>
    <submittedName>
        <fullName evidence="2">Uncharacterized protein</fullName>
    </submittedName>
</protein>
<proteinExistence type="predicted"/>
<evidence type="ECO:0000313" key="2">
    <source>
        <dbReference type="EnsemblPlants" id="cds.evm.model.09.647"/>
    </source>
</evidence>
<accession>A0A803QGX4</accession>
<sequence>MVLTRRTAPSNPPQDPMTIDSNIPVPPTIKGETRLGVGQPAIGELCLDLGDDIELARLKEAVSQQRNLLWLNGGITNLKDVCSKTILLFSEFFVLHGESGLPSIKPREDGRLPSKDGISTVLCTDASWVDSIASFSTVMTNFDDGSWAHLSAHSTAGSVLEVEIGAVHLGLSWAL</sequence>
<reference evidence="2" key="1">
    <citation type="submission" date="2018-11" db="EMBL/GenBank/DDBJ databases">
        <authorList>
            <person name="Grassa J C."/>
        </authorList>
    </citation>
    <scope>NUCLEOTIDE SEQUENCE [LARGE SCALE GENOMIC DNA]</scope>
</reference>